<evidence type="ECO:0000313" key="2">
    <source>
        <dbReference type="EMBL" id="CAE7556410.1"/>
    </source>
</evidence>
<evidence type="ECO:0000256" key="1">
    <source>
        <dbReference type="SAM" id="MobiDB-lite"/>
    </source>
</evidence>
<reference evidence="2" key="1">
    <citation type="submission" date="2021-02" db="EMBL/GenBank/DDBJ databases">
        <authorList>
            <person name="Dougan E. K."/>
            <person name="Rhodes N."/>
            <person name="Thang M."/>
            <person name="Chan C."/>
        </authorList>
    </citation>
    <scope>NUCLEOTIDE SEQUENCE</scope>
</reference>
<sequence length="64" mass="6472">AHSCRADAHGFRGLSSSRVCCSLSAGQDPDAANTAARTPETSRRGGDGCLPAEGPGASTRRDAK</sequence>
<name>A0A812U888_9DINO</name>
<accession>A0A812U888</accession>
<organism evidence="2 3">
    <name type="scientific">Symbiodinium necroappetens</name>
    <dbReference type="NCBI Taxonomy" id="1628268"/>
    <lineage>
        <taxon>Eukaryota</taxon>
        <taxon>Sar</taxon>
        <taxon>Alveolata</taxon>
        <taxon>Dinophyceae</taxon>
        <taxon>Suessiales</taxon>
        <taxon>Symbiodiniaceae</taxon>
        <taxon>Symbiodinium</taxon>
    </lineage>
</organism>
<gene>
    <name evidence="2" type="ORF">SNEC2469_LOCUS16049</name>
</gene>
<evidence type="ECO:0000313" key="3">
    <source>
        <dbReference type="Proteomes" id="UP000601435"/>
    </source>
</evidence>
<dbReference type="AlphaFoldDB" id="A0A812U888"/>
<feature type="non-terminal residue" evidence="2">
    <location>
        <position position="64"/>
    </location>
</feature>
<keyword evidence="3" id="KW-1185">Reference proteome</keyword>
<dbReference type="EMBL" id="CAJNJA010026207">
    <property type="protein sequence ID" value="CAE7556410.1"/>
    <property type="molecule type" value="Genomic_DNA"/>
</dbReference>
<feature type="non-terminal residue" evidence="2">
    <location>
        <position position="1"/>
    </location>
</feature>
<protein>
    <submittedName>
        <fullName evidence="2">Uncharacterized protein</fullName>
    </submittedName>
</protein>
<proteinExistence type="predicted"/>
<feature type="region of interest" description="Disordered" evidence="1">
    <location>
        <begin position="25"/>
        <end position="64"/>
    </location>
</feature>
<dbReference type="Proteomes" id="UP000601435">
    <property type="component" value="Unassembled WGS sequence"/>
</dbReference>
<comment type="caution">
    <text evidence="2">The sequence shown here is derived from an EMBL/GenBank/DDBJ whole genome shotgun (WGS) entry which is preliminary data.</text>
</comment>